<reference evidence="9" key="1">
    <citation type="submission" date="2017-01" db="EMBL/GenBank/DDBJ databases">
        <authorList>
            <person name="Wang Y."/>
            <person name="White M."/>
            <person name="Kvist S."/>
            <person name="Moncalvo J.-M."/>
        </authorList>
    </citation>
    <scope>NUCLEOTIDE SEQUENCE [LARGE SCALE GENOMIC DNA]</scope>
    <source>
        <strain evidence="9">ID-206-W2</strain>
    </source>
</reference>
<keyword evidence="3 5" id="KW-0863">Zinc-finger</keyword>
<dbReference type="PANTHER" id="PTHR13119:SF12">
    <property type="entry name" value="PROTEIN SUPPRESSOR OF SABLE"/>
    <property type="match status" value="1"/>
</dbReference>
<dbReference type="GO" id="GO:0005634">
    <property type="term" value="C:nucleus"/>
    <property type="evidence" value="ECO:0007669"/>
    <property type="project" value="TreeGrafter"/>
</dbReference>
<accession>A0A1R1YU02</accession>
<dbReference type="InterPro" id="IPR000571">
    <property type="entry name" value="Znf_CCCH"/>
</dbReference>
<feature type="compositionally biased region" description="Polar residues" evidence="6">
    <location>
        <begin position="507"/>
        <end position="518"/>
    </location>
</feature>
<dbReference type="GO" id="GO:0003723">
    <property type="term" value="F:RNA binding"/>
    <property type="evidence" value="ECO:0007669"/>
    <property type="project" value="InterPro"/>
</dbReference>
<keyword evidence="9" id="KW-1185">Reference proteome</keyword>
<feature type="region of interest" description="Disordered" evidence="6">
    <location>
        <begin position="446"/>
        <end position="483"/>
    </location>
</feature>
<feature type="compositionally biased region" description="Basic residues" evidence="6">
    <location>
        <begin position="625"/>
        <end position="637"/>
    </location>
</feature>
<feature type="region of interest" description="Disordered" evidence="6">
    <location>
        <begin position="507"/>
        <end position="540"/>
    </location>
</feature>
<evidence type="ECO:0000256" key="1">
    <source>
        <dbReference type="ARBA" id="ARBA00022723"/>
    </source>
</evidence>
<sequence length="778" mass="87057">MSSDSAKRMKFSRYSYNRQVKSPTLLPERTQDEFIQPNTNLYKAQTIRKAHKSDETDYLPSGVVSSLKSKIKSQSLYMSGHVVKSVQKNSYSKAGILQNNPSKRIESSRLISTNLAEPNSLKDSVQNKKSIAFKDTNQNLESPFSNIKSNEESILNNNTNTNNSCQKKIGDNSPIELPNNENRILTSTKISIPNTNIPPRTFSDSLGPSLYNDLSLNQSFKYPSKSSIKSEISKPPIISNTFPKKDNTKFREFKEILDKGEYSDKSKEFLIDILESSKLKERNISPIIAENSYHSVAKNYSNPSAPHRSSVNSSNFDDSIVFKEPAEKYNITYVPVSIDTINTIENNNRHDNSIISYGNLENEDKTNQNTCTNLDDKDYNVVYNTNILKQDKFENGSSEFYIGSRNISTNNVSTKKADADPLVTPETSENAPINNLLGLLNVLQSQTDSKENKPSTASTLPKSTVTTNVPKRTNFSNNAPVDLGQKQMMGAPLDMVFDLPDYSSKLSIPATNTGNQQDNSRKSKRKRKVPGTKIDKKHDISDDQVDTLKSKFELYKEWKLKTNEMGQNKNDKIDNVSNNYADRSTDFSVSEIANHNGNNSKDDCVISDNSNQNARANSGKSQPPKNKKKPKKKKAEKSKKQANNAQNEISIVGIGKKSELNMNAKSQMQHAGRRDYKHNSGGKRSREPEEKPKFVPKLLCKYVLSGSCSKGNLCTYSHDLSTISCIHYIKGSCMNGDNCKFSHDLKKVPCIHYLKGACLNGDACLYLHDPNISQNPPT</sequence>
<dbReference type="Gene3D" id="4.10.1000.10">
    <property type="entry name" value="Zinc finger, CCCH-type"/>
    <property type="match status" value="1"/>
</dbReference>
<proteinExistence type="predicted"/>
<comment type="caution">
    <text evidence="8">The sequence shown here is derived from an EMBL/GenBank/DDBJ whole genome shotgun (WGS) entry which is preliminary data.</text>
</comment>
<organism evidence="8 9">
    <name type="scientific">Smittium culicis</name>
    <dbReference type="NCBI Taxonomy" id="133412"/>
    <lineage>
        <taxon>Eukaryota</taxon>
        <taxon>Fungi</taxon>
        <taxon>Fungi incertae sedis</taxon>
        <taxon>Zoopagomycota</taxon>
        <taxon>Kickxellomycotina</taxon>
        <taxon>Harpellomycetes</taxon>
        <taxon>Harpellales</taxon>
        <taxon>Legeriomycetaceae</taxon>
        <taxon>Smittium</taxon>
    </lineage>
</organism>
<dbReference type="Pfam" id="PF18044">
    <property type="entry name" value="zf-CCCH_4"/>
    <property type="match status" value="1"/>
</dbReference>
<dbReference type="Proteomes" id="UP000187429">
    <property type="component" value="Unassembled WGS sequence"/>
</dbReference>
<protein>
    <submittedName>
        <fullName evidence="8">Zinc finger CCCH domain-containing protein 7</fullName>
    </submittedName>
</protein>
<feature type="zinc finger region" description="C3H1-type" evidence="5">
    <location>
        <begin position="699"/>
        <end position="721"/>
    </location>
</feature>
<dbReference type="PROSITE" id="PS50103">
    <property type="entry name" value="ZF_C3H1"/>
    <property type="match status" value="3"/>
</dbReference>
<dbReference type="EMBL" id="LSSM01000019">
    <property type="protein sequence ID" value="OMJ30377.1"/>
    <property type="molecule type" value="Genomic_DNA"/>
</dbReference>
<keyword evidence="1 5" id="KW-0479">Metal-binding</keyword>
<dbReference type="SMART" id="SM00356">
    <property type="entry name" value="ZnF_C3H1"/>
    <property type="match status" value="3"/>
</dbReference>
<evidence type="ECO:0000256" key="6">
    <source>
        <dbReference type="SAM" id="MobiDB-lite"/>
    </source>
</evidence>
<feature type="domain" description="C3H1-type" evidence="7">
    <location>
        <begin position="699"/>
        <end position="721"/>
    </location>
</feature>
<evidence type="ECO:0000313" key="9">
    <source>
        <dbReference type="Proteomes" id="UP000187429"/>
    </source>
</evidence>
<evidence type="ECO:0000256" key="3">
    <source>
        <dbReference type="ARBA" id="ARBA00022771"/>
    </source>
</evidence>
<feature type="region of interest" description="Disordered" evidence="6">
    <location>
        <begin position="154"/>
        <end position="178"/>
    </location>
</feature>
<dbReference type="InterPro" id="IPR045124">
    <property type="entry name" value="Su(sable)-like"/>
</dbReference>
<dbReference type="GO" id="GO:0045892">
    <property type="term" value="P:negative regulation of DNA-templated transcription"/>
    <property type="evidence" value="ECO:0007669"/>
    <property type="project" value="InterPro"/>
</dbReference>
<evidence type="ECO:0000256" key="5">
    <source>
        <dbReference type="PROSITE-ProRule" id="PRU00723"/>
    </source>
</evidence>
<feature type="region of interest" description="Disordered" evidence="6">
    <location>
        <begin position="591"/>
        <end position="690"/>
    </location>
</feature>
<dbReference type="Pfam" id="PF14608">
    <property type="entry name" value="zf-CCCH_2"/>
    <property type="match status" value="2"/>
</dbReference>
<evidence type="ECO:0000313" key="8">
    <source>
        <dbReference type="EMBL" id="OMJ30377.1"/>
    </source>
</evidence>
<feature type="compositionally biased region" description="Polar residues" evidence="6">
    <location>
        <begin position="454"/>
        <end position="479"/>
    </location>
</feature>
<feature type="domain" description="C3H1-type" evidence="7">
    <location>
        <begin position="744"/>
        <end position="771"/>
    </location>
</feature>
<dbReference type="SUPFAM" id="SSF90229">
    <property type="entry name" value="CCCH zinc finger"/>
    <property type="match status" value="3"/>
</dbReference>
<dbReference type="PANTHER" id="PTHR13119">
    <property type="entry name" value="ZINC FINGER CCCH DOMAIN-CONTAINING PROTEI"/>
    <property type="match status" value="1"/>
</dbReference>
<name>A0A1R1YU02_9FUNG</name>
<keyword evidence="4 5" id="KW-0862">Zinc</keyword>
<feature type="compositionally biased region" description="Polar residues" evidence="6">
    <location>
        <begin position="660"/>
        <end position="669"/>
    </location>
</feature>
<keyword evidence="2" id="KW-0677">Repeat</keyword>
<feature type="compositionally biased region" description="Basic and acidic residues" evidence="6">
    <location>
        <begin position="672"/>
        <end position="690"/>
    </location>
</feature>
<dbReference type="InterPro" id="IPR036855">
    <property type="entry name" value="Znf_CCCH_sf"/>
</dbReference>
<dbReference type="AlphaFoldDB" id="A0A1R1YU02"/>
<feature type="zinc finger region" description="C3H1-type" evidence="5">
    <location>
        <begin position="744"/>
        <end position="771"/>
    </location>
</feature>
<feature type="compositionally biased region" description="Polar residues" evidence="6">
    <location>
        <begin position="607"/>
        <end position="619"/>
    </location>
</feature>
<dbReference type="OrthoDB" id="411372at2759"/>
<gene>
    <name evidence="8" type="ORF">AYI69_g81</name>
</gene>
<evidence type="ECO:0000256" key="4">
    <source>
        <dbReference type="ARBA" id="ARBA00022833"/>
    </source>
</evidence>
<dbReference type="InterPro" id="IPR041367">
    <property type="entry name" value="Znf-CCCH_4"/>
</dbReference>
<evidence type="ECO:0000259" key="7">
    <source>
        <dbReference type="PROSITE" id="PS50103"/>
    </source>
</evidence>
<feature type="zinc finger region" description="C3H1-type" evidence="5">
    <location>
        <begin position="724"/>
        <end position="743"/>
    </location>
</feature>
<evidence type="ECO:0000256" key="2">
    <source>
        <dbReference type="ARBA" id="ARBA00022737"/>
    </source>
</evidence>
<dbReference type="GO" id="GO:0008270">
    <property type="term" value="F:zinc ion binding"/>
    <property type="evidence" value="ECO:0007669"/>
    <property type="project" value="UniProtKB-KW"/>
</dbReference>
<feature type="domain" description="C3H1-type" evidence="7">
    <location>
        <begin position="724"/>
        <end position="743"/>
    </location>
</feature>